<reference evidence="1 2" key="1">
    <citation type="submission" date="2018-11" db="EMBL/GenBank/DDBJ databases">
        <title>The draft genome sequence of Amphritea balenae JAMM 1525T.</title>
        <authorList>
            <person name="Fang Z."/>
            <person name="Zhang Y."/>
            <person name="Han X."/>
        </authorList>
    </citation>
    <scope>NUCLEOTIDE SEQUENCE [LARGE SCALE GENOMIC DNA]</scope>
    <source>
        <strain evidence="1 2">JAMM 1525</strain>
    </source>
</reference>
<accession>A0A3P1SNJ5</accession>
<dbReference type="EMBL" id="RQXV01000007">
    <property type="protein sequence ID" value="RRC98630.1"/>
    <property type="molecule type" value="Genomic_DNA"/>
</dbReference>
<dbReference type="RefSeq" id="WP_124926691.1">
    <property type="nucleotide sequence ID" value="NZ_BMOH01000002.1"/>
</dbReference>
<dbReference type="OrthoDB" id="6119956at2"/>
<evidence type="ECO:0000313" key="2">
    <source>
        <dbReference type="Proteomes" id="UP000267535"/>
    </source>
</evidence>
<protein>
    <recommendedName>
        <fullName evidence="3">Lipoprotein</fullName>
    </recommendedName>
</protein>
<comment type="caution">
    <text evidence="1">The sequence shown here is derived from an EMBL/GenBank/DDBJ whole genome shotgun (WGS) entry which is preliminary data.</text>
</comment>
<evidence type="ECO:0008006" key="3">
    <source>
        <dbReference type="Google" id="ProtNLM"/>
    </source>
</evidence>
<sequence>MIRILTLALSGLLLTGCISNPLSQEPIDTSFYMIDLKRNIICLGNSKNCEDMSPLYHNPIKANRIGSLYNQAVTGESTRSALLKMIIRPDNKTYSGEKLSDDGRFYTIPLTEKTRQLFLIIKDASHNKNQSF</sequence>
<dbReference type="Proteomes" id="UP000267535">
    <property type="component" value="Unassembled WGS sequence"/>
</dbReference>
<organism evidence="1 2">
    <name type="scientific">Amphritea balenae</name>
    <dbReference type="NCBI Taxonomy" id="452629"/>
    <lineage>
        <taxon>Bacteria</taxon>
        <taxon>Pseudomonadati</taxon>
        <taxon>Pseudomonadota</taxon>
        <taxon>Gammaproteobacteria</taxon>
        <taxon>Oceanospirillales</taxon>
        <taxon>Oceanospirillaceae</taxon>
        <taxon>Amphritea</taxon>
    </lineage>
</organism>
<dbReference type="AlphaFoldDB" id="A0A3P1SNJ5"/>
<gene>
    <name evidence="1" type="ORF">EHS89_13545</name>
</gene>
<dbReference type="PROSITE" id="PS51257">
    <property type="entry name" value="PROKAR_LIPOPROTEIN"/>
    <property type="match status" value="1"/>
</dbReference>
<keyword evidence="2" id="KW-1185">Reference proteome</keyword>
<name>A0A3P1SNJ5_9GAMM</name>
<evidence type="ECO:0000313" key="1">
    <source>
        <dbReference type="EMBL" id="RRC98630.1"/>
    </source>
</evidence>
<proteinExistence type="predicted"/>